<name>A0A915IXQ4_ROMCU</name>
<evidence type="ECO:0000313" key="4">
    <source>
        <dbReference type="WBParaSite" id="nRc.2.0.1.t18200-RA"/>
    </source>
</evidence>
<feature type="region of interest" description="Disordered" evidence="1">
    <location>
        <begin position="147"/>
        <end position="182"/>
    </location>
</feature>
<keyword evidence="2" id="KW-0472">Membrane</keyword>
<protein>
    <submittedName>
        <fullName evidence="4">Uncharacterized protein</fullName>
    </submittedName>
</protein>
<organism evidence="3 4">
    <name type="scientific">Romanomermis culicivorax</name>
    <name type="common">Nematode worm</name>
    <dbReference type="NCBI Taxonomy" id="13658"/>
    <lineage>
        <taxon>Eukaryota</taxon>
        <taxon>Metazoa</taxon>
        <taxon>Ecdysozoa</taxon>
        <taxon>Nematoda</taxon>
        <taxon>Enoplea</taxon>
        <taxon>Dorylaimia</taxon>
        <taxon>Mermithida</taxon>
        <taxon>Mermithoidea</taxon>
        <taxon>Mermithidae</taxon>
        <taxon>Romanomermis</taxon>
    </lineage>
</organism>
<dbReference type="AlphaFoldDB" id="A0A915IXQ4"/>
<keyword evidence="2" id="KW-0812">Transmembrane</keyword>
<proteinExistence type="predicted"/>
<evidence type="ECO:0000256" key="1">
    <source>
        <dbReference type="SAM" id="MobiDB-lite"/>
    </source>
</evidence>
<dbReference type="Proteomes" id="UP000887565">
    <property type="component" value="Unplaced"/>
</dbReference>
<accession>A0A915IXQ4</accession>
<feature type="compositionally biased region" description="Low complexity" evidence="1">
    <location>
        <begin position="171"/>
        <end position="182"/>
    </location>
</feature>
<evidence type="ECO:0000256" key="2">
    <source>
        <dbReference type="SAM" id="Phobius"/>
    </source>
</evidence>
<keyword evidence="3" id="KW-1185">Reference proteome</keyword>
<reference evidence="4" key="1">
    <citation type="submission" date="2022-11" db="UniProtKB">
        <authorList>
            <consortium name="WormBaseParasite"/>
        </authorList>
    </citation>
    <scope>IDENTIFICATION</scope>
</reference>
<dbReference type="WBParaSite" id="nRc.2.0.1.t18200-RA">
    <property type="protein sequence ID" value="nRc.2.0.1.t18200-RA"/>
    <property type="gene ID" value="nRc.2.0.1.g18200"/>
</dbReference>
<feature type="transmembrane region" description="Helical" evidence="2">
    <location>
        <begin position="61"/>
        <end position="83"/>
    </location>
</feature>
<keyword evidence="2" id="KW-1133">Transmembrane helix</keyword>
<evidence type="ECO:0000313" key="3">
    <source>
        <dbReference type="Proteomes" id="UP000887565"/>
    </source>
</evidence>
<sequence>MVMHLSETDIFSTAMGEAGNDTILLDVVGAPDTNNNTTVIFESATERSDLGLYYVPENSHVVIPLISFVFGFPIFVIGVLCLVQHRNKRHYKKQQDLYLQMQRLSTCSAFERERNYSTASTTANGRLSFSQSVLVCYDRVSNGGTSGAGPTTLEVNPLNASTNKQRHSLQPPTSNPLTNSPSAISKCDLKIPEIRVDSSVVRKYPSASALLFKD</sequence>